<gene>
    <name evidence="7" type="ORF">P171DRAFT_485501</name>
</gene>
<comment type="caution">
    <text evidence="7">The sequence shown here is derived from an EMBL/GenBank/DDBJ whole genome shotgun (WGS) entry which is preliminary data.</text>
</comment>
<dbReference type="SUPFAM" id="SSF144083">
    <property type="entry name" value="Magnesium transport protein CorA, transmembrane region"/>
    <property type="match status" value="1"/>
</dbReference>
<dbReference type="InterPro" id="IPR045863">
    <property type="entry name" value="CorA_TM1_TM2"/>
</dbReference>
<feature type="transmembrane region" description="Helical" evidence="6">
    <location>
        <begin position="437"/>
        <end position="460"/>
    </location>
</feature>
<dbReference type="Gene3D" id="1.20.58.340">
    <property type="entry name" value="Magnesium transport protein CorA, transmembrane region"/>
    <property type="match status" value="1"/>
</dbReference>
<feature type="compositionally biased region" description="Basic and acidic residues" evidence="5">
    <location>
        <begin position="1"/>
        <end position="12"/>
    </location>
</feature>
<organism evidence="7 8">
    <name type="scientific">Karstenula rhodostoma CBS 690.94</name>
    <dbReference type="NCBI Taxonomy" id="1392251"/>
    <lineage>
        <taxon>Eukaryota</taxon>
        <taxon>Fungi</taxon>
        <taxon>Dikarya</taxon>
        <taxon>Ascomycota</taxon>
        <taxon>Pezizomycotina</taxon>
        <taxon>Dothideomycetes</taxon>
        <taxon>Pleosporomycetidae</taxon>
        <taxon>Pleosporales</taxon>
        <taxon>Massarineae</taxon>
        <taxon>Didymosphaeriaceae</taxon>
        <taxon>Karstenula</taxon>
    </lineage>
</organism>
<accession>A0A9P4PIZ5</accession>
<evidence type="ECO:0000313" key="8">
    <source>
        <dbReference type="Proteomes" id="UP000799764"/>
    </source>
</evidence>
<dbReference type="Proteomes" id="UP000799764">
    <property type="component" value="Unassembled WGS sequence"/>
</dbReference>
<dbReference type="Pfam" id="PF01544">
    <property type="entry name" value="CorA"/>
    <property type="match status" value="1"/>
</dbReference>
<name>A0A9P4PIZ5_9PLEO</name>
<dbReference type="InterPro" id="IPR002523">
    <property type="entry name" value="MgTranspt_CorA/ZnTranspt_ZntB"/>
</dbReference>
<dbReference type="AlphaFoldDB" id="A0A9P4PIZ5"/>
<feature type="region of interest" description="Disordered" evidence="5">
    <location>
        <begin position="1"/>
        <end position="31"/>
    </location>
</feature>
<sequence length="505" mass="56854">MSPLNKDVEKGLGGKAEATVDKAGPAPRSYPEKKKRDAYLERFWKYCEERSIDVIMDHFRGRSKDLFDPWRMEMLALDSATIVKRDGVFAVHNIGLEAVSQLGASFDIDPGFFAYHLNPAANVVTTESYWSIPCSVISYEGSERVQGYPWTGRISFTILKTKIILLLVDDVSRPSTDSLELPMLAEHETGLQKQSRLYNAYEAEHFKKLFMFPPATELLRSLSRNPPTNTYIARTTFDVLMRLTTWELSLDKLAAVARELDSDATVKPSKAVLQRLNKCRSLVVQVLNDVIQLRETIKHTPSVLYSALCYSMVAVKQQHPDFDWIPGLQNANSLDAAATDRARRKADDVDDGKPDISLLLRMLSRMEQQAEKASAQLRGTFQTLTTAITIEDSEFNKKQAERSTMLTLLAAVYLPLTLATGIFGMNIQEINGATPRWWVVIVVTAVLFIPSISFMIMLFAGERIKEKFAGESIKKKFAGDSITEKFQSFRHRNGNQTETQTASET</sequence>
<evidence type="ECO:0000256" key="1">
    <source>
        <dbReference type="ARBA" id="ARBA00004141"/>
    </source>
</evidence>
<dbReference type="EMBL" id="MU001501">
    <property type="protein sequence ID" value="KAF2444033.1"/>
    <property type="molecule type" value="Genomic_DNA"/>
</dbReference>
<dbReference type="GO" id="GO:0016020">
    <property type="term" value="C:membrane"/>
    <property type="evidence" value="ECO:0007669"/>
    <property type="project" value="UniProtKB-SubCell"/>
</dbReference>
<evidence type="ECO:0000256" key="4">
    <source>
        <dbReference type="ARBA" id="ARBA00023136"/>
    </source>
</evidence>
<keyword evidence="8" id="KW-1185">Reference proteome</keyword>
<keyword evidence="4 6" id="KW-0472">Membrane</keyword>
<evidence type="ECO:0000313" key="7">
    <source>
        <dbReference type="EMBL" id="KAF2444033.1"/>
    </source>
</evidence>
<dbReference type="OrthoDB" id="3801263at2759"/>
<evidence type="ECO:0000256" key="2">
    <source>
        <dbReference type="ARBA" id="ARBA00022692"/>
    </source>
</evidence>
<feature type="transmembrane region" description="Helical" evidence="6">
    <location>
        <begin position="405"/>
        <end position="425"/>
    </location>
</feature>
<evidence type="ECO:0000256" key="6">
    <source>
        <dbReference type="SAM" id="Phobius"/>
    </source>
</evidence>
<evidence type="ECO:0000256" key="5">
    <source>
        <dbReference type="SAM" id="MobiDB-lite"/>
    </source>
</evidence>
<protein>
    <submittedName>
        <fullName evidence="7">Uncharacterized protein</fullName>
    </submittedName>
</protein>
<keyword evidence="2 6" id="KW-0812">Transmembrane</keyword>
<keyword evidence="3 6" id="KW-1133">Transmembrane helix</keyword>
<comment type="subcellular location">
    <subcellularLocation>
        <location evidence="1">Membrane</location>
        <topology evidence="1">Multi-pass membrane protein</topology>
    </subcellularLocation>
</comment>
<dbReference type="GO" id="GO:0046873">
    <property type="term" value="F:metal ion transmembrane transporter activity"/>
    <property type="evidence" value="ECO:0007669"/>
    <property type="project" value="InterPro"/>
</dbReference>
<evidence type="ECO:0000256" key="3">
    <source>
        <dbReference type="ARBA" id="ARBA00022989"/>
    </source>
</evidence>
<proteinExistence type="predicted"/>
<reference evidence="7" key="1">
    <citation type="journal article" date="2020" name="Stud. Mycol.">
        <title>101 Dothideomycetes genomes: a test case for predicting lifestyles and emergence of pathogens.</title>
        <authorList>
            <person name="Haridas S."/>
            <person name="Albert R."/>
            <person name="Binder M."/>
            <person name="Bloem J."/>
            <person name="Labutti K."/>
            <person name="Salamov A."/>
            <person name="Andreopoulos B."/>
            <person name="Baker S."/>
            <person name="Barry K."/>
            <person name="Bills G."/>
            <person name="Bluhm B."/>
            <person name="Cannon C."/>
            <person name="Castanera R."/>
            <person name="Culley D."/>
            <person name="Daum C."/>
            <person name="Ezra D."/>
            <person name="Gonzalez J."/>
            <person name="Henrissat B."/>
            <person name="Kuo A."/>
            <person name="Liang C."/>
            <person name="Lipzen A."/>
            <person name="Lutzoni F."/>
            <person name="Magnuson J."/>
            <person name="Mondo S."/>
            <person name="Nolan M."/>
            <person name="Ohm R."/>
            <person name="Pangilinan J."/>
            <person name="Park H.-J."/>
            <person name="Ramirez L."/>
            <person name="Alfaro M."/>
            <person name="Sun H."/>
            <person name="Tritt A."/>
            <person name="Yoshinaga Y."/>
            <person name="Zwiers L.-H."/>
            <person name="Turgeon B."/>
            <person name="Goodwin S."/>
            <person name="Spatafora J."/>
            <person name="Crous P."/>
            <person name="Grigoriev I."/>
        </authorList>
    </citation>
    <scope>NUCLEOTIDE SEQUENCE</scope>
    <source>
        <strain evidence="7">CBS 690.94</strain>
    </source>
</reference>